<organism evidence="3 4">
    <name type="scientific">Vitis rotundifolia</name>
    <name type="common">Muscadine grape</name>
    <dbReference type="NCBI Taxonomy" id="103349"/>
    <lineage>
        <taxon>Eukaryota</taxon>
        <taxon>Viridiplantae</taxon>
        <taxon>Streptophyta</taxon>
        <taxon>Embryophyta</taxon>
        <taxon>Tracheophyta</taxon>
        <taxon>Spermatophyta</taxon>
        <taxon>Magnoliopsida</taxon>
        <taxon>eudicotyledons</taxon>
        <taxon>Gunneridae</taxon>
        <taxon>Pentapetalae</taxon>
        <taxon>rosids</taxon>
        <taxon>Vitales</taxon>
        <taxon>Vitaceae</taxon>
        <taxon>Viteae</taxon>
        <taxon>Vitis</taxon>
    </lineage>
</organism>
<feature type="domain" description="Neprosin activation peptide" evidence="2">
    <location>
        <begin position="19"/>
        <end position="128"/>
    </location>
</feature>
<feature type="region of interest" description="Disordered" evidence="1">
    <location>
        <begin position="60"/>
        <end position="90"/>
    </location>
</feature>
<evidence type="ECO:0000313" key="4">
    <source>
        <dbReference type="Proteomes" id="UP001168098"/>
    </source>
</evidence>
<evidence type="ECO:0000259" key="2">
    <source>
        <dbReference type="Pfam" id="PF14365"/>
    </source>
</evidence>
<dbReference type="Proteomes" id="UP001168098">
    <property type="component" value="Unassembled WGS sequence"/>
</dbReference>
<dbReference type="EMBL" id="JARBHA010000004">
    <property type="protein sequence ID" value="KAJ9701916.1"/>
    <property type="molecule type" value="Genomic_DNA"/>
</dbReference>
<gene>
    <name evidence="3" type="ORF">PVL29_003922</name>
</gene>
<dbReference type="Pfam" id="PF14365">
    <property type="entry name" value="Neprosin_AP"/>
    <property type="match status" value="1"/>
</dbReference>
<name>A0AA39A6K5_VITRO</name>
<reference evidence="3 4" key="1">
    <citation type="journal article" date="2023" name="BMC Biotechnol.">
        <title>Vitis rotundifolia cv Carlos genome sequencing.</title>
        <authorList>
            <person name="Huff M."/>
            <person name="Hulse-Kemp A."/>
            <person name="Scheffler B."/>
            <person name="Youngblood R."/>
            <person name="Simpson S."/>
            <person name="Babiker E."/>
            <person name="Staton M."/>
        </authorList>
    </citation>
    <scope>NUCLEOTIDE SEQUENCE [LARGE SCALE GENOMIC DNA]</scope>
    <source>
        <tissue evidence="3">Leaf</tissue>
    </source>
</reference>
<dbReference type="InterPro" id="IPR025521">
    <property type="entry name" value="Neprosin_propep"/>
</dbReference>
<protein>
    <recommendedName>
        <fullName evidence="2">Neprosin activation peptide domain-containing protein</fullName>
    </recommendedName>
</protein>
<dbReference type="AlphaFoldDB" id="A0AA39A6K5"/>
<feature type="region of interest" description="Disordered" evidence="1">
    <location>
        <begin position="110"/>
        <end position="150"/>
    </location>
</feature>
<proteinExistence type="predicted"/>
<dbReference type="PANTHER" id="PTHR31589:SF111">
    <property type="entry name" value="NEPROSIN DOMAIN-CONTAINING PROTEIN"/>
    <property type="match status" value="1"/>
</dbReference>
<comment type="caution">
    <text evidence="3">The sequence shown here is derived from an EMBL/GenBank/DDBJ whole genome shotgun (WGS) entry which is preliminary data.</text>
</comment>
<accession>A0AA39A6K5</accession>
<dbReference type="InterPro" id="IPR053168">
    <property type="entry name" value="Glutamic_endopeptidase"/>
</dbReference>
<dbReference type="PANTHER" id="PTHR31589">
    <property type="entry name" value="PROTEIN, PUTATIVE (DUF239)-RELATED-RELATED"/>
    <property type="match status" value="1"/>
</dbReference>
<evidence type="ECO:0000313" key="3">
    <source>
        <dbReference type="EMBL" id="KAJ9701916.1"/>
    </source>
</evidence>
<sequence length="150" mass="16367">MELEIDRKLKLLNKPAVKSIQSEDGDIIDCVDIHKQPALDHPALKNHIIQLAPNYVPGGVSPAMKKESSKAGGSEVKQIWQRSGSCPEGTIPIRRIQKKDLLRAASLQHFGRKPPSHPLQENTINPDIGYGPNGTDIPVGPETNRSVSTV</sequence>
<evidence type="ECO:0000256" key="1">
    <source>
        <dbReference type="SAM" id="MobiDB-lite"/>
    </source>
</evidence>
<keyword evidence="4" id="KW-1185">Reference proteome</keyword>